<keyword evidence="3" id="KW-1185">Reference proteome</keyword>
<gene>
    <name evidence="2" type="ORF">QH73_0007375</name>
</gene>
<feature type="compositionally biased region" description="Polar residues" evidence="1">
    <location>
        <begin position="91"/>
        <end position="105"/>
    </location>
</feature>
<reference evidence="2 3" key="1">
    <citation type="journal article" date="2015" name="Genome Announc.">
        <title>Draft Genome Sequence of the Terrestrial Cyanobacterium Scytonema millei VB511283, Isolated from Eastern India.</title>
        <authorList>
            <person name="Sen D."/>
            <person name="Chandrababunaidu M.M."/>
            <person name="Singh D."/>
            <person name="Sanghi N."/>
            <person name="Ghorai A."/>
            <person name="Mishra G.P."/>
            <person name="Madduluri M."/>
            <person name="Adhikary S.P."/>
            <person name="Tripathy S."/>
        </authorList>
    </citation>
    <scope>NUCLEOTIDE SEQUENCE [LARGE SCALE GENOMIC DNA]</scope>
    <source>
        <strain evidence="2 3">VB511283</strain>
    </source>
</reference>
<evidence type="ECO:0000313" key="2">
    <source>
        <dbReference type="EMBL" id="NHC34480.1"/>
    </source>
</evidence>
<feature type="compositionally biased region" description="Polar residues" evidence="1">
    <location>
        <begin position="131"/>
        <end position="141"/>
    </location>
</feature>
<dbReference type="Pfam" id="PF17265">
    <property type="entry name" value="DUF5331"/>
    <property type="match status" value="1"/>
</dbReference>
<name>A0A9X5E3B4_9CYAN</name>
<dbReference type="Proteomes" id="UP000031532">
    <property type="component" value="Unassembled WGS sequence"/>
</dbReference>
<accession>A0A9X5E3B4</accession>
<feature type="compositionally biased region" description="Gly residues" evidence="1">
    <location>
        <begin position="118"/>
        <end position="130"/>
    </location>
</feature>
<protein>
    <submittedName>
        <fullName evidence="2">DUF5331 domain-containing protein</fullName>
    </submittedName>
</protein>
<organism evidence="2 3">
    <name type="scientific">Scytonema millei VB511283</name>
    <dbReference type="NCBI Taxonomy" id="1245923"/>
    <lineage>
        <taxon>Bacteria</taxon>
        <taxon>Bacillati</taxon>
        <taxon>Cyanobacteriota</taxon>
        <taxon>Cyanophyceae</taxon>
        <taxon>Nostocales</taxon>
        <taxon>Scytonemataceae</taxon>
        <taxon>Scytonema</taxon>
    </lineage>
</organism>
<evidence type="ECO:0000313" key="3">
    <source>
        <dbReference type="Proteomes" id="UP000031532"/>
    </source>
</evidence>
<proteinExistence type="predicted"/>
<dbReference type="RefSeq" id="WP_052290074.1">
    <property type="nucleotide sequence ID" value="NZ_JTJC03000001.1"/>
</dbReference>
<dbReference type="AlphaFoldDB" id="A0A9X5E3B4"/>
<dbReference type="EMBL" id="JTJC03000001">
    <property type="protein sequence ID" value="NHC34480.1"/>
    <property type="molecule type" value="Genomic_DNA"/>
</dbReference>
<evidence type="ECO:0000256" key="1">
    <source>
        <dbReference type="SAM" id="MobiDB-lite"/>
    </source>
</evidence>
<dbReference type="OrthoDB" id="484822at2"/>
<comment type="caution">
    <text evidence="2">The sequence shown here is derived from an EMBL/GenBank/DDBJ whole genome shotgun (WGS) entry which is preliminary data.</text>
</comment>
<sequence>MNIQQLRHALKVKWLIYYQQNRPWLTKIRIWGTFDGKRRPCSSFILAVVTNLEPKLIEVLPFVAQLNSDPDQIVAALGLNFNPDEELKASKTPTKVQISPASNGVVSPMQAAPYQNGNGNGNGHVNGGGQPTQVPVQSPVRSSYKPDDRVPPRLPVTNLPNWVDESCKGVGRNPTQM</sequence>
<dbReference type="InterPro" id="IPR020346">
    <property type="entry name" value="Uncharacterised_15.3kDa"/>
</dbReference>
<feature type="region of interest" description="Disordered" evidence="1">
    <location>
        <begin position="90"/>
        <end position="157"/>
    </location>
</feature>